<dbReference type="EMBL" id="NRSZ01000148">
    <property type="protein sequence ID" value="PNY29178.1"/>
    <property type="molecule type" value="Genomic_DNA"/>
</dbReference>
<dbReference type="InterPro" id="IPR001229">
    <property type="entry name" value="Jacalin-like_lectin_dom"/>
</dbReference>
<evidence type="ECO:0000259" key="2">
    <source>
        <dbReference type="PROSITE" id="PS51752"/>
    </source>
</evidence>
<feature type="domain" description="Jacalin-type lectin" evidence="2">
    <location>
        <begin position="896"/>
        <end position="1030"/>
    </location>
</feature>
<reference evidence="3 4" key="1">
    <citation type="submission" date="2017-08" db="EMBL/GenBank/DDBJ databases">
        <title>Harnessing the power of phylogenomics to disentangle the directionality and signatures of interkingdom host jumping in the parasitic fungal genus Tolypocladium.</title>
        <authorList>
            <person name="Quandt C.A."/>
            <person name="Patterson W."/>
            <person name="Spatafora J.W."/>
        </authorList>
    </citation>
    <scope>NUCLEOTIDE SEQUENCE [LARGE SCALE GENOMIC DNA]</scope>
    <source>
        <strain evidence="3 4">CBS 113982</strain>
    </source>
</reference>
<dbReference type="Pfam" id="PF12044">
    <property type="entry name" value="Metallopep"/>
    <property type="match status" value="1"/>
</dbReference>
<evidence type="ECO:0000313" key="3">
    <source>
        <dbReference type="EMBL" id="PNY29178.1"/>
    </source>
</evidence>
<organism evidence="3 4">
    <name type="scientific">Tolypocladium capitatum</name>
    <dbReference type="NCBI Taxonomy" id="45235"/>
    <lineage>
        <taxon>Eukaryota</taxon>
        <taxon>Fungi</taxon>
        <taxon>Dikarya</taxon>
        <taxon>Ascomycota</taxon>
        <taxon>Pezizomycotina</taxon>
        <taxon>Sordariomycetes</taxon>
        <taxon>Hypocreomycetidae</taxon>
        <taxon>Hypocreales</taxon>
        <taxon>Ophiocordycipitaceae</taxon>
        <taxon>Tolypocladium</taxon>
    </lineage>
</organism>
<feature type="region of interest" description="Disordered" evidence="1">
    <location>
        <begin position="155"/>
        <end position="254"/>
    </location>
</feature>
<protein>
    <submittedName>
        <fullName evidence="3">Zinc metalloproteinase</fullName>
    </submittedName>
</protein>
<feature type="region of interest" description="Disordered" evidence="1">
    <location>
        <begin position="268"/>
        <end position="349"/>
    </location>
</feature>
<dbReference type="PANTHER" id="PTHR21054:SF2">
    <property type="entry name" value="MIP04191P"/>
    <property type="match status" value="1"/>
</dbReference>
<feature type="compositionally biased region" description="Low complexity" evidence="1">
    <location>
        <begin position="171"/>
        <end position="186"/>
    </location>
</feature>
<dbReference type="Gene3D" id="2.100.10.30">
    <property type="entry name" value="Jacalin-like lectin domain"/>
    <property type="match status" value="1"/>
</dbReference>
<dbReference type="PROSITE" id="PS51752">
    <property type="entry name" value="JACALIN_LECTIN"/>
    <property type="match status" value="1"/>
</dbReference>
<proteinExistence type="predicted"/>
<dbReference type="SMART" id="SM00915">
    <property type="entry name" value="Jacalin"/>
    <property type="match status" value="1"/>
</dbReference>
<dbReference type="InterPro" id="IPR021917">
    <property type="entry name" value="Unchr_Zn-peptidase-like"/>
</dbReference>
<feature type="compositionally biased region" description="Low complexity" evidence="1">
    <location>
        <begin position="319"/>
        <end position="332"/>
    </location>
</feature>
<dbReference type="InterPro" id="IPR036404">
    <property type="entry name" value="Jacalin-like_lectin_dom_sf"/>
</dbReference>
<sequence>MVGTCQVRRSDVIDADPARPVVAGRPHTESAARHAILETAGTVIIATFASAAGASAIGWIDWQGTRTQSASTAPQAKHRHRDPLNVAQPSSSKSQLSQSSFACLLHLWFPFFLSLSLSLPLSPPPHPCVPVVPFPAPADLAPVVLAAFRLSSANLPTLVSNPPDDAEPSDSDSSTPQPRPSAAAPARFTGPRQPALRVSTIFGPPGRGQGVHRAGRPSTPPFRCHRLSRGAKATGGRHHDPRHHPPQPAPPAMAPSFLNLRELRRRSKTSFRTENSTDASSDGAVSQGTSPSSGSVTPPSIAQQSDPALHLQLKNSPNAQQQSHHAQQRQQQTRPMLAPGSNASRYSVSGMSGLGAPSISGKSSIPLSQYAPRVHNVSENSWVYQKTLLIHGTIGEPGLPPIDGNVVVSRYDDVFPPIGWPVCESHFKALVYLQPGPNKFRLDFSSPKLANSSSSNPIHASYLTLHMLPTTNAPPLQLAILLGKDSPATFDAVPARAEREGNGLETAIRKFRMAAYLWQAFTAEQMWRHRLGRRVFRFEEEWTLGSSNYRDRENGIMRSEARVHVIRSDKTVAELRDLDRAQQNERATDRDALFDIAADAVRNYFNPLPGQQNYVSVLLLDAHWDASAKTITGHAALGGSSGDLHLAVFGSHCLQSYPSSFEEVVPAFTDCTPTDTNYVANDCSDAGSSWEAANIGIGAHLHETGHLFGCPHQENGIMLRDYVVFNRSFVPREAYSTRTKSKGGLALLGDECGWHRLDALRFRAHPAFRLPNDPPMNQDESVQAFATDGGSVLAMAATGISFVEIFGEGDDVCHAWIEFPTDGGPVQRQVTLHDQDLRARLPAAKKKGRLSISIKSHGGGSLTIDDFKAFTSKESFVKLGNGKAASRSVQLGESKMEGSEPQDAIFTSAVKQDRVMSRIIVYHGSAVDGLEFVYDDDSTQLFGKRGGKEGGDVLEFDRRRGEYLSGFVIRAGFWIDGVQILTSLGRKSPMFGNAHGGSAHTLIPPRGYSICGVSGSSGLWVDGFSVLIKR</sequence>
<dbReference type="PANTHER" id="PTHR21054">
    <property type="entry name" value="ZINC METALLOPROTEINASE-RELATED"/>
    <property type="match status" value="1"/>
</dbReference>
<evidence type="ECO:0000256" key="1">
    <source>
        <dbReference type="SAM" id="MobiDB-lite"/>
    </source>
</evidence>
<comment type="caution">
    <text evidence="3">The sequence shown here is derived from an EMBL/GenBank/DDBJ whole genome shotgun (WGS) entry which is preliminary data.</text>
</comment>
<dbReference type="AlphaFoldDB" id="A0A2K3QNR6"/>
<feature type="compositionally biased region" description="Polar residues" evidence="1">
    <location>
        <begin position="270"/>
        <end position="284"/>
    </location>
</feature>
<feature type="region of interest" description="Disordered" evidence="1">
    <location>
        <begin position="68"/>
        <end position="91"/>
    </location>
</feature>
<dbReference type="Proteomes" id="UP000236621">
    <property type="component" value="Unassembled WGS sequence"/>
</dbReference>
<dbReference type="InterPro" id="IPR053002">
    <property type="entry name" value="Metalloproteinase_M10B"/>
</dbReference>
<dbReference type="GO" id="GO:0005737">
    <property type="term" value="C:cytoplasm"/>
    <property type="evidence" value="ECO:0007669"/>
    <property type="project" value="TreeGrafter"/>
</dbReference>
<dbReference type="Pfam" id="PF01419">
    <property type="entry name" value="Jacalin"/>
    <property type="match status" value="1"/>
</dbReference>
<accession>A0A2K3QNR6</accession>
<feature type="compositionally biased region" description="Basic residues" evidence="1">
    <location>
        <begin position="223"/>
        <end position="245"/>
    </location>
</feature>
<evidence type="ECO:0000313" key="4">
    <source>
        <dbReference type="Proteomes" id="UP000236621"/>
    </source>
</evidence>
<dbReference type="OrthoDB" id="74460at2759"/>
<name>A0A2K3QNR6_9HYPO</name>
<gene>
    <name evidence="3" type="ORF">TCAP_00903</name>
</gene>
<dbReference type="SUPFAM" id="SSF51101">
    <property type="entry name" value="Mannose-binding lectins"/>
    <property type="match status" value="1"/>
</dbReference>
<feature type="compositionally biased region" description="Low complexity" evidence="1">
    <location>
        <begin position="285"/>
        <end position="300"/>
    </location>
</feature>
<keyword evidence="4" id="KW-1185">Reference proteome</keyword>